<evidence type="ECO:0000256" key="4">
    <source>
        <dbReference type="ARBA" id="ARBA00022723"/>
    </source>
</evidence>
<keyword evidence="3" id="KW-0540">Nuclease</keyword>
<name>A0A2M8L5Y1_9BACT</name>
<dbReference type="SUPFAM" id="SSF55486">
    <property type="entry name" value="Metalloproteases ('zincins'), catalytic domain"/>
    <property type="match status" value="1"/>
</dbReference>
<dbReference type="AlphaFoldDB" id="A0A2M8L5Y1"/>
<evidence type="ECO:0000313" key="8">
    <source>
        <dbReference type="EMBL" id="PJE69206.1"/>
    </source>
</evidence>
<keyword evidence="5" id="KW-0255">Endonuclease</keyword>
<dbReference type="InterPro" id="IPR002036">
    <property type="entry name" value="YbeY"/>
</dbReference>
<sequence length="94" mass="10292">MFSINLIFVDAKTIRRLDEKYRKKDKVATVLSFYYGAPTEAPPAGGTKGGGQADCLGEIVICLSEAKKQNLTIEDLVIHGLRNLLSQIPTAKLK</sequence>
<evidence type="ECO:0000256" key="7">
    <source>
        <dbReference type="ARBA" id="ARBA00022833"/>
    </source>
</evidence>
<evidence type="ECO:0000256" key="3">
    <source>
        <dbReference type="ARBA" id="ARBA00022722"/>
    </source>
</evidence>
<evidence type="ECO:0000256" key="1">
    <source>
        <dbReference type="ARBA" id="ARBA00001947"/>
    </source>
</evidence>
<dbReference type="GO" id="GO:0004519">
    <property type="term" value="F:endonuclease activity"/>
    <property type="evidence" value="ECO:0007669"/>
    <property type="project" value="UniProtKB-KW"/>
</dbReference>
<evidence type="ECO:0000256" key="5">
    <source>
        <dbReference type="ARBA" id="ARBA00022759"/>
    </source>
</evidence>
<dbReference type="InterPro" id="IPR023091">
    <property type="entry name" value="MetalPrtase_cat_dom_sf_prd"/>
</dbReference>
<dbReference type="EMBL" id="PFEL01000046">
    <property type="protein sequence ID" value="PJE69206.1"/>
    <property type="molecule type" value="Genomic_DNA"/>
</dbReference>
<dbReference type="GO" id="GO:0046872">
    <property type="term" value="F:metal ion binding"/>
    <property type="evidence" value="ECO:0007669"/>
    <property type="project" value="UniProtKB-KW"/>
</dbReference>
<accession>A0A2M8L5Y1</accession>
<dbReference type="GO" id="GO:0004222">
    <property type="term" value="F:metalloendopeptidase activity"/>
    <property type="evidence" value="ECO:0007669"/>
    <property type="project" value="InterPro"/>
</dbReference>
<comment type="cofactor">
    <cofactor evidence="1">
        <name>Zn(2+)</name>
        <dbReference type="ChEBI" id="CHEBI:29105"/>
    </cofactor>
</comment>
<dbReference type="Gene3D" id="3.40.390.30">
    <property type="entry name" value="Metalloproteases ('zincins'), catalytic domain"/>
    <property type="match status" value="1"/>
</dbReference>
<evidence type="ECO:0000256" key="2">
    <source>
        <dbReference type="ARBA" id="ARBA00010875"/>
    </source>
</evidence>
<protein>
    <submittedName>
        <fullName evidence="8">rRNA maturation RNase YbeY</fullName>
    </submittedName>
</protein>
<keyword evidence="7" id="KW-0862">Zinc</keyword>
<gene>
    <name evidence="8" type="primary">ybeY</name>
    <name evidence="8" type="ORF">COU96_01030</name>
</gene>
<dbReference type="Proteomes" id="UP000229500">
    <property type="component" value="Unassembled WGS sequence"/>
</dbReference>
<comment type="similarity">
    <text evidence="2">Belongs to the endoribonuclease YbeY family.</text>
</comment>
<dbReference type="NCBIfam" id="TIGR00043">
    <property type="entry name" value="rRNA maturation RNase YbeY"/>
    <property type="match status" value="1"/>
</dbReference>
<dbReference type="Pfam" id="PF02130">
    <property type="entry name" value="YbeY"/>
    <property type="match status" value="1"/>
</dbReference>
<keyword evidence="6" id="KW-0378">Hydrolase</keyword>
<comment type="caution">
    <text evidence="8">The sequence shown here is derived from an EMBL/GenBank/DDBJ whole genome shotgun (WGS) entry which is preliminary data.</text>
</comment>
<reference evidence="9" key="1">
    <citation type="submission" date="2017-09" db="EMBL/GenBank/DDBJ databases">
        <title>Depth-based differentiation of microbial function through sediment-hosted aquifers and enrichment of novel symbionts in the deep terrestrial subsurface.</title>
        <authorList>
            <person name="Probst A.J."/>
            <person name="Ladd B."/>
            <person name="Jarett J.K."/>
            <person name="Geller-Mcgrath D.E."/>
            <person name="Sieber C.M.K."/>
            <person name="Emerson J.B."/>
            <person name="Anantharaman K."/>
            <person name="Thomas B.C."/>
            <person name="Malmstrom R."/>
            <person name="Stieglmeier M."/>
            <person name="Klingl A."/>
            <person name="Woyke T."/>
            <person name="Ryan C.M."/>
            <person name="Banfield J.F."/>
        </authorList>
    </citation>
    <scope>NUCLEOTIDE SEQUENCE [LARGE SCALE GENOMIC DNA]</scope>
</reference>
<evidence type="ECO:0000256" key="6">
    <source>
        <dbReference type="ARBA" id="ARBA00022801"/>
    </source>
</evidence>
<evidence type="ECO:0000313" key="9">
    <source>
        <dbReference type="Proteomes" id="UP000229500"/>
    </source>
</evidence>
<dbReference type="GO" id="GO:0006364">
    <property type="term" value="P:rRNA processing"/>
    <property type="evidence" value="ECO:0007669"/>
    <property type="project" value="InterPro"/>
</dbReference>
<proteinExistence type="inferred from homology"/>
<organism evidence="8 9">
    <name type="scientific">Candidatus Shapirobacteria bacterium CG10_big_fil_rev_8_21_14_0_10_38_14</name>
    <dbReference type="NCBI Taxonomy" id="1974483"/>
    <lineage>
        <taxon>Bacteria</taxon>
        <taxon>Candidatus Shapironibacteriota</taxon>
    </lineage>
</organism>
<keyword evidence="4" id="KW-0479">Metal-binding</keyword>